<dbReference type="Proteomes" id="UP000033457">
    <property type="component" value="Chromosome"/>
</dbReference>
<keyword evidence="6 9" id="KW-0067">ATP-binding</keyword>
<evidence type="ECO:0000256" key="7">
    <source>
        <dbReference type="ARBA" id="ARBA00022989"/>
    </source>
</evidence>
<organism evidence="13 14">
    <name type="scientific">Corynebacterium kutscheri</name>
    <dbReference type="NCBI Taxonomy" id="35755"/>
    <lineage>
        <taxon>Bacteria</taxon>
        <taxon>Bacillati</taxon>
        <taxon>Actinomycetota</taxon>
        <taxon>Actinomycetes</taxon>
        <taxon>Mycobacteriales</taxon>
        <taxon>Corynebacteriaceae</taxon>
        <taxon>Corynebacterium</taxon>
    </lineage>
</organism>
<feature type="compositionally biased region" description="Polar residues" evidence="10">
    <location>
        <begin position="12"/>
        <end position="28"/>
    </location>
</feature>
<dbReference type="Pfam" id="PF01580">
    <property type="entry name" value="FtsK_SpoIIIE"/>
    <property type="match status" value="2"/>
</dbReference>
<dbReference type="NCBIfam" id="TIGR03925">
    <property type="entry name" value="T7SS_EccC_b"/>
    <property type="match status" value="1"/>
</dbReference>
<keyword evidence="14" id="KW-1185">Reference proteome</keyword>
<keyword evidence="5 9" id="KW-0547">Nucleotide-binding</keyword>
<feature type="domain" description="FtsK" evidence="12">
    <location>
        <begin position="478"/>
        <end position="678"/>
    </location>
</feature>
<evidence type="ECO:0000256" key="1">
    <source>
        <dbReference type="ARBA" id="ARBA00004651"/>
    </source>
</evidence>
<evidence type="ECO:0000313" key="14">
    <source>
        <dbReference type="Proteomes" id="UP000033457"/>
    </source>
</evidence>
<evidence type="ECO:0000256" key="10">
    <source>
        <dbReference type="SAM" id="MobiDB-lite"/>
    </source>
</evidence>
<feature type="transmembrane region" description="Helical" evidence="11">
    <location>
        <begin position="123"/>
        <end position="143"/>
    </location>
</feature>
<evidence type="ECO:0000256" key="11">
    <source>
        <dbReference type="SAM" id="Phobius"/>
    </source>
</evidence>
<evidence type="ECO:0000259" key="12">
    <source>
        <dbReference type="PROSITE" id="PS50901"/>
    </source>
</evidence>
<evidence type="ECO:0000256" key="6">
    <source>
        <dbReference type="ARBA" id="ARBA00022840"/>
    </source>
</evidence>
<keyword evidence="8 11" id="KW-0472">Membrane</keyword>
<dbReference type="SUPFAM" id="SSF52540">
    <property type="entry name" value="P-loop containing nucleoside triphosphate hydrolases"/>
    <property type="match status" value="3"/>
</dbReference>
<feature type="transmembrane region" description="Helical" evidence="11">
    <location>
        <begin position="150"/>
        <end position="170"/>
    </location>
</feature>
<accession>A0A0F6TCT4</accession>
<reference evidence="13 14" key="1">
    <citation type="journal article" date="2015" name="Genome Announc.">
        <title>Complete Genome Sequence of Corynebacterium kutscheri DSM 20755, a Corynebacterial Type Strain with Remarkably Low G+C Content of Chromosomal DNA.</title>
        <authorList>
            <person name="Ruckert C."/>
            <person name="Albersmeier A."/>
            <person name="Winkler A."/>
            <person name="Tauch A."/>
        </authorList>
    </citation>
    <scope>NUCLEOTIDE SEQUENCE [LARGE SCALE GENOMIC DNA]</scope>
    <source>
        <strain evidence="13 14">DSM 20755</strain>
    </source>
</reference>
<dbReference type="PANTHER" id="PTHR22683">
    <property type="entry name" value="SPORULATION PROTEIN RELATED"/>
    <property type="match status" value="1"/>
</dbReference>
<dbReference type="InterPro" id="IPR002543">
    <property type="entry name" value="FtsK_dom"/>
</dbReference>
<evidence type="ECO:0000256" key="2">
    <source>
        <dbReference type="ARBA" id="ARBA00022475"/>
    </source>
</evidence>
<feature type="domain" description="FtsK" evidence="12">
    <location>
        <begin position="1076"/>
        <end position="1256"/>
    </location>
</feature>
<dbReference type="HOGENOM" id="CLU_003134_1_0_11"/>
<evidence type="ECO:0000256" key="3">
    <source>
        <dbReference type="ARBA" id="ARBA00022692"/>
    </source>
</evidence>
<dbReference type="SMART" id="SM00382">
    <property type="entry name" value="AAA"/>
    <property type="match status" value="3"/>
</dbReference>
<keyword evidence="2" id="KW-1003">Cell membrane</keyword>
<sequence>MAEVGASFATAAETTNTSVPHRSGTTGAVLSPSEIGQQREEQTLQQLTQPGFPPNNRQQTRAKTASANRTKTELASANRPTDFLVPELLLNQRDPYPPLPTGTLDVDPIPAAVKTHPLPLLRLLMPIVMIVMVIAMVGLIVLAGGVLNPMYMLFPLMMVMSMLMMFSPAAGEDVDETRRVYLRHLSALKDQALKNGSIQREHECLHHPDPKDLWSLIGSRRMWERAGEDEDALAIRLGTGDAALCTPVEVPHSGSPEDLDPVCMVILHHTVAAVSTVADIPIVLQLPAFKVIGIHGEKARDLAAAIIAQLAYHHGPEAVEIQAHGCGFEWVDWLPHTRPRVTKAMHRILVIDDSVHCDQELFDDSWTCIINVNHRADSLLGRWAEEEGLVLSAGELLRAHTESGAEVLGVPDCLTPGEALSFARQLSAYRRLAHSAGSSADLRKLLGIQEITAQVIESLWQPRGIRRLSVPIGVQQRGMGLSLDIKEAAHGGMGPHGLCVGATGSGKSELLRTLVLAMAATHSPEELNFVLVDFKGGATFLGLDALPHISAVITNLADESILVERMHDAISGEMNRRQELLRQAGNFVNVGEYTAARKQNSDLPALPTLFIVVDEFSELLGQHPDFADLFVAVGRLGRSLHIHLLLASQRLDEGRLRGLETHLSYRIGLKTFSAAESRQVLGVPDAYHLPNQPGVGYLKTSSQELIRFRASYVSGPLMVEHARSYSAQGVQLWQGWDDAEANTECERTPDPQGRTLVEVVAEATTEVARRYRQHAHPIWLPPLPESLPINEVAGNTNCEYGTHAKKPAGIALSAGDTGFLKAGIGIIDRPYHQRQDIFVVDFSGQGGHLAISGGPRSGKTMALRSTVVSLSAGHSPTQVRFYVLDLAGTSLKHLERLPHVAAVAGRTETEKVQRIIDEVSGLIDCPEQCHTFLIIDGWHVVAHDYEAALEQLERIAVDGLSANVHLVLSTPRWTTLRPAIRDLISQRIELKLGEPLDSLIDRKAQAALPARGGLGLTTAGEHMLVAMSTGQDIGHVCQLYSADKQAPKLKMLPAQLMLHQIPAGVGIALGIGGKDLGRIAWQPQSSSHILCLGNQGSGKSTFLRTIAAGITRYGRENARIVLIDHRRAHLAAVEETMLAAYAASTVQSEQVLNDTVITLRKRLPGADITPAQLKSRSWWSGPDIFVLIDDLDLVPEHLFHELVELIPHSRDIGLHLVLARKVGGVQRALYQKFLAAVKDQIPTVIILDADKDEGPLFGLRPGAQPCGRGVFIDRGINHGLCQIACSDAMEQELS</sequence>
<dbReference type="EMBL" id="CP011312">
    <property type="protein sequence ID" value="AKE40609.1"/>
    <property type="molecule type" value="Genomic_DNA"/>
</dbReference>
<comment type="subcellular location">
    <subcellularLocation>
        <location evidence="1">Cell membrane</location>
        <topology evidence="1">Multi-pass membrane protein</topology>
    </subcellularLocation>
</comment>
<dbReference type="GO" id="GO:0005524">
    <property type="term" value="F:ATP binding"/>
    <property type="evidence" value="ECO:0007669"/>
    <property type="project" value="UniProtKB-UniRule"/>
</dbReference>
<dbReference type="GO" id="GO:0005886">
    <property type="term" value="C:plasma membrane"/>
    <property type="evidence" value="ECO:0007669"/>
    <property type="project" value="UniProtKB-SubCell"/>
</dbReference>
<proteinExistence type="predicted"/>
<dbReference type="KEGG" id="cku:UL82_01920"/>
<evidence type="ECO:0000256" key="4">
    <source>
        <dbReference type="ARBA" id="ARBA00022737"/>
    </source>
</evidence>
<dbReference type="NCBIfam" id="TIGR03924">
    <property type="entry name" value="T7SS_EccC_a"/>
    <property type="match status" value="1"/>
</dbReference>
<gene>
    <name evidence="13" type="ORF">UL82_01920</name>
</gene>
<dbReference type="InterPro" id="IPR050206">
    <property type="entry name" value="FtsK/SpoIIIE/SftA"/>
</dbReference>
<evidence type="ECO:0000256" key="8">
    <source>
        <dbReference type="ARBA" id="ARBA00023136"/>
    </source>
</evidence>
<feature type="domain" description="FtsK" evidence="12">
    <location>
        <begin position="834"/>
        <end position="999"/>
    </location>
</feature>
<evidence type="ECO:0000256" key="5">
    <source>
        <dbReference type="ARBA" id="ARBA00022741"/>
    </source>
</evidence>
<evidence type="ECO:0000256" key="9">
    <source>
        <dbReference type="PROSITE-ProRule" id="PRU00289"/>
    </source>
</evidence>
<name>A0A0F6TCT4_9CORY</name>
<keyword evidence="7 11" id="KW-1133">Transmembrane helix</keyword>
<feature type="binding site" evidence="9">
    <location>
        <begin position="853"/>
        <end position="860"/>
    </location>
    <ligand>
        <name>ATP</name>
        <dbReference type="ChEBI" id="CHEBI:30616"/>
    </ligand>
</feature>
<dbReference type="OrthoDB" id="9807790at2"/>
<dbReference type="InterPro" id="IPR023837">
    <property type="entry name" value="EccCb-like_Actinobacteria"/>
</dbReference>
<dbReference type="PANTHER" id="PTHR22683:SF1">
    <property type="entry name" value="TYPE VII SECRETION SYSTEM PROTEIN ESSC"/>
    <property type="match status" value="1"/>
</dbReference>
<dbReference type="GO" id="GO:0003677">
    <property type="term" value="F:DNA binding"/>
    <property type="evidence" value="ECO:0007669"/>
    <property type="project" value="InterPro"/>
</dbReference>
<dbReference type="InterPro" id="IPR003593">
    <property type="entry name" value="AAA+_ATPase"/>
</dbReference>
<dbReference type="Gene3D" id="3.40.50.300">
    <property type="entry name" value="P-loop containing nucleotide triphosphate hydrolases"/>
    <property type="match status" value="3"/>
</dbReference>
<feature type="compositionally biased region" description="Polar residues" evidence="10">
    <location>
        <begin position="55"/>
        <end position="77"/>
    </location>
</feature>
<feature type="binding site" evidence="9">
    <location>
        <begin position="501"/>
        <end position="508"/>
    </location>
    <ligand>
        <name>ATP</name>
        <dbReference type="ChEBI" id="CHEBI:30616"/>
    </ligand>
</feature>
<evidence type="ECO:0000313" key="13">
    <source>
        <dbReference type="EMBL" id="AKE40609.1"/>
    </source>
</evidence>
<dbReference type="InterPro" id="IPR027417">
    <property type="entry name" value="P-loop_NTPase"/>
</dbReference>
<protein>
    <submittedName>
        <fullName evidence="13">Type VII secretion protein EccCa/type VII secretion protein EccCb</fullName>
    </submittedName>
</protein>
<keyword evidence="3 11" id="KW-0812">Transmembrane</keyword>
<keyword evidence="4" id="KW-0677">Repeat</keyword>
<dbReference type="STRING" id="35755.UL82_01920"/>
<dbReference type="PROSITE" id="PS50901">
    <property type="entry name" value="FTSK"/>
    <property type="match status" value="3"/>
</dbReference>
<dbReference type="InterPro" id="IPR023836">
    <property type="entry name" value="EccCa-like_Actinobacteria"/>
</dbReference>
<feature type="binding site" evidence="9">
    <location>
        <begin position="1093"/>
        <end position="1100"/>
    </location>
    <ligand>
        <name>ATP</name>
        <dbReference type="ChEBI" id="CHEBI:30616"/>
    </ligand>
</feature>
<feature type="region of interest" description="Disordered" evidence="10">
    <location>
        <begin position="1"/>
        <end position="77"/>
    </location>
</feature>